<comment type="similarity">
    <text evidence="8">Belongs to the tRNA(Ile)-lysidine synthase family.</text>
</comment>
<evidence type="ECO:0000256" key="5">
    <source>
        <dbReference type="ARBA" id="ARBA00022741"/>
    </source>
</evidence>
<keyword evidence="11" id="KW-1185">Reference proteome</keyword>
<dbReference type="SUPFAM" id="SSF56037">
    <property type="entry name" value="PheT/TilS domain"/>
    <property type="match status" value="1"/>
</dbReference>
<sequence length="441" mass="49179">MLDSKAKHIVALSGGADSVALLLLLMSLGYDVEVAHCNFHLRGEESCRDERFVKSLCDERGVPFHVAHFATAEYASLHKISIEMAARELRYRYFEQLRHDIGAADICVAHHSDDSVETLLMNLVRGTGIHGLTGIRPINGYVRRPLLCISRSDIESYLASEGQDYVTDSTNLVDDVTRNKFRLNVIPLLKEINPSATDNIRRTAEYVGEAVRVFDDAMSAGRRRVTESVGQDVIVPSCSGVILVTARLMAEPSPESLLYSILSDYGFTSAQVEQVYANIDVSSSGRVYSSSGFDLLIDRGRIIIEPRHVAIRLMKIIDPGVYVLSDGRRITVSQHDIDSDFVLPRTADTVCLDADKVSFPLVLRPAAAGDRFVPLGMRGSKLVSDYLTDRKRTLFDKRRSIVLADCNGDIVWLVGERPDNRFRITTHSRRVVRLKIEKAKN</sequence>
<keyword evidence="5 8" id="KW-0547">Nucleotide-binding</keyword>
<comment type="subcellular location">
    <subcellularLocation>
        <location evidence="1 8">Cytoplasm</location>
    </subcellularLocation>
</comment>
<dbReference type="Proteomes" id="UP001193734">
    <property type="component" value="Unassembled WGS sequence"/>
</dbReference>
<keyword evidence="4 8" id="KW-0819">tRNA processing</keyword>
<gene>
    <name evidence="8 10" type="primary">tilS</name>
    <name evidence="10" type="ORF">HPS55_07280</name>
</gene>
<feature type="domain" description="Lysidine-tRNA(Ile) synthetase C-terminal" evidence="9">
    <location>
        <begin position="361"/>
        <end position="436"/>
    </location>
</feature>
<name>A0ABX2AXG5_9BACT</name>
<dbReference type="SUPFAM" id="SSF52402">
    <property type="entry name" value="Adenine nucleotide alpha hydrolases-like"/>
    <property type="match status" value="1"/>
</dbReference>
<dbReference type="InterPro" id="IPR012094">
    <property type="entry name" value="tRNA_Ile_lys_synt"/>
</dbReference>
<comment type="domain">
    <text evidence="8">The N-terminal region contains the highly conserved SGGXDS motif, predicted to be a P-loop motif involved in ATP binding.</text>
</comment>
<dbReference type="EC" id="6.3.4.19" evidence="8"/>
<evidence type="ECO:0000313" key="11">
    <source>
        <dbReference type="Proteomes" id="UP001193734"/>
    </source>
</evidence>
<dbReference type="InterPro" id="IPR011063">
    <property type="entry name" value="TilS/TtcA_N"/>
</dbReference>
<organism evidence="10 11">
    <name type="scientific">Xylanibacter rodentium</name>
    <dbReference type="NCBI Taxonomy" id="2736289"/>
    <lineage>
        <taxon>Bacteria</taxon>
        <taxon>Pseudomonadati</taxon>
        <taxon>Bacteroidota</taxon>
        <taxon>Bacteroidia</taxon>
        <taxon>Bacteroidales</taxon>
        <taxon>Prevotellaceae</taxon>
        <taxon>Xylanibacter</taxon>
    </lineage>
</organism>
<keyword evidence="6 8" id="KW-0067">ATP-binding</keyword>
<dbReference type="InterPro" id="IPR012795">
    <property type="entry name" value="tRNA_Ile_lys_synt_N"/>
</dbReference>
<dbReference type="InterPro" id="IPR014729">
    <property type="entry name" value="Rossmann-like_a/b/a_fold"/>
</dbReference>
<evidence type="ECO:0000256" key="4">
    <source>
        <dbReference type="ARBA" id="ARBA00022694"/>
    </source>
</evidence>
<keyword evidence="3 8" id="KW-0436">Ligase</keyword>
<dbReference type="PANTHER" id="PTHR43033">
    <property type="entry name" value="TRNA(ILE)-LYSIDINE SYNTHASE-RELATED"/>
    <property type="match status" value="1"/>
</dbReference>
<dbReference type="Pfam" id="PF01171">
    <property type="entry name" value="ATP_bind_3"/>
    <property type="match status" value="1"/>
</dbReference>
<evidence type="ECO:0000256" key="8">
    <source>
        <dbReference type="HAMAP-Rule" id="MF_01161"/>
    </source>
</evidence>
<dbReference type="RefSeq" id="WP_172175715.1">
    <property type="nucleotide sequence ID" value="NZ_CATCIB010000005.1"/>
</dbReference>
<dbReference type="NCBIfam" id="TIGR02433">
    <property type="entry name" value="lysidine_TilS_C"/>
    <property type="match status" value="1"/>
</dbReference>
<comment type="catalytic activity">
    <reaction evidence="7 8">
        <text>cytidine(34) in tRNA(Ile2) + L-lysine + ATP = lysidine(34) in tRNA(Ile2) + AMP + diphosphate + H(+)</text>
        <dbReference type="Rhea" id="RHEA:43744"/>
        <dbReference type="Rhea" id="RHEA-COMP:10625"/>
        <dbReference type="Rhea" id="RHEA-COMP:10670"/>
        <dbReference type="ChEBI" id="CHEBI:15378"/>
        <dbReference type="ChEBI" id="CHEBI:30616"/>
        <dbReference type="ChEBI" id="CHEBI:32551"/>
        <dbReference type="ChEBI" id="CHEBI:33019"/>
        <dbReference type="ChEBI" id="CHEBI:82748"/>
        <dbReference type="ChEBI" id="CHEBI:83665"/>
        <dbReference type="ChEBI" id="CHEBI:456215"/>
        <dbReference type="EC" id="6.3.4.19"/>
    </reaction>
</comment>
<evidence type="ECO:0000259" key="9">
    <source>
        <dbReference type="SMART" id="SM00977"/>
    </source>
</evidence>
<comment type="function">
    <text evidence="8">Ligates lysine onto the cytidine present at position 34 of the AUA codon-specific tRNA(Ile) that contains the anticodon CAU, in an ATP-dependent manner. Cytidine is converted to lysidine, thus changing the amino acid specificity of the tRNA from methionine to isoleucine.</text>
</comment>
<dbReference type="Gene3D" id="3.40.50.620">
    <property type="entry name" value="HUPs"/>
    <property type="match status" value="1"/>
</dbReference>
<evidence type="ECO:0000256" key="6">
    <source>
        <dbReference type="ARBA" id="ARBA00022840"/>
    </source>
</evidence>
<dbReference type="NCBIfam" id="TIGR02432">
    <property type="entry name" value="lysidine_TilS_N"/>
    <property type="match status" value="1"/>
</dbReference>
<evidence type="ECO:0000256" key="1">
    <source>
        <dbReference type="ARBA" id="ARBA00004496"/>
    </source>
</evidence>
<evidence type="ECO:0000313" key="10">
    <source>
        <dbReference type="EMBL" id="NPE14128.1"/>
    </source>
</evidence>
<keyword evidence="2 8" id="KW-0963">Cytoplasm</keyword>
<dbReference type="PANTHER" id="PTHR43033:SF1">
    <property type="entry name" value="TRNA(ILE)-LYSIDINE SYNTHASE-RELATED"/>
    <property type="match status" value="1"/>
</dbReference>
<dbReference type="HAMAP" id="MF_01161">
    <property type="entry name" value="tRNA_Ile_lys_synt"/>
    <property type="match status" value="1"/>
</dbReference>
<feature type="binding site" evidence="8">
    <location>
        <begin position="13"/>
        <end position="18"/>
    </location>
    <ligand>
        <name>ATP</name>
        <dbReference type="ChEBI" id="CHEBI:30616"/>
    </ligand>
</feature>
<evidence type="ECO:0000256" key="3">
    <source>
        <dbReference type="ARBA" id="ARBA00022598"/>
    </source>
</evidence>
<evidence type="ECO:0000256" key="7">
    <source>
        <dbReference type="ARBA" id="ARBA00048539"/>
    </source>
</evidence>
<proteinExistence type="inferred from homology"/>
<dbReference type="CDD" id="cd01992">
    <property type="entry name" value="TilS_N"/>
    <property type="match status" value="1"/>
</dbReference>
<dbReference type="EMBL" id="JABKKE010000010">
    <property type="protein sequence ID" value="NPE14128.1"/>
    <property type="molecule type" value="Genomic_DNA"/>
</dbReference>
<dbReference type="SMART" id="SM00977">
    <property type="entry name" value="TilS_C"/>
    <property type="match status" value="1"/>
</dbReference>
<evidence type="ECO:0000256" key="2">
    <source>
        <dbReference type="ARBA" id="ARBA00022490"/>
    </source>
</evidence>
<protein>
    <recommendedName>
        <fullName evidence="8">tRNA(Ile)-lysidine synthase</fullName>
        <ecNumber evidence="8">6.3.4.19</ecNumber>
    </recommendedName>
    <alternativeName>
        <fullName evidence="8">tRNA(Ile)-2-lysyl-cytidine synthase</fullName>
    </alternativeName>
    <alternativeName>
        <fullName evidence="8">tRNA(Ile)-lysidine synthetase</fullName>
    </alternativeName>
</protein>
<comment type="caution">
    <text evidence="10">The sequence shown here is derived from an EMBL/GenBank/DDBJ whole genome shotgun (WGS) entry which is preliminary data.</text>
</comment>
<dbReference type="GO" id="GO:0032267">
    <property type="term" value="F:tRNA(Ile)-lysidine synthase activity"/>
    <property type="evidence" value="ECO:0007669"/>
    <property type="project" value="UniProtKB-EC"/>
</dbReference>
<dbReference type="InterPro" id="IPR012796">
    <property type="entry name" value="Lysidine-tRNA-synth_C"/>
</dbReference>
<reference evidence="10 11" key="1">
    <citation type="submission" date="2020-05" db="EMBL/GenBank/DDBJ databases">
        <title>Distinct polysaccharide utilization as determinants for interspecies competition between intestinal Prevotella spp.</title>
        <authorList>
            <person name="Galvez E.J.C."/>
            <person name="Iljazovic A."/>
            <person name="Strowig T."/>
        </authorList>
    </citation>
    <scope>NUCLEOTIDE SEQUENCE [LARGE SCALE GENOMIC DNA]</scope>
    <source>
        <strain evidence="10 11">PROD</strain>
    </source>
</reference>
<accession>A0ABX2AXG5</accession>